<evidence type="ECO:0000256" key="1">
    <source>
        <dbReference type="SAM" id="MobiDB-lite"/>
    </source>
</evidence>
<name>A0A9D4V3H8_ADICA</name>
<evidence type="ECO:0000313" key="3">
    <source>
        <dbReference type="Proteomes" id="UP000886520"/>
    </source>
</evidence>
<accession>A0A9D4V3H8</accession>
<dbReference type="Proteomes" id="UP000886520">
    <property type="component" value="Chromosome 6"/>
</dbReference>
<keyword evidence="3" id="KW-1185">Reference proteome</keyword>
<reference evidence="2" key="1">
    <citation type="submission" date="2021-01" db="EMBL/GenBank/DDBJ databases">
        <title>Adiantum capillus-veneris genome.</title>
        <authorList>
            <person name="Fang Y."/>
            <person name="Liao Q."/>
        </authorList>
    </citation>
    <scope>NUCLEOTIDE SEQUENCE</scope>
    <source>
        <strain evidence="2">H3</strain>
        <tissue evidence="2">Leaf</tissue>
    </source>
</reference>
<comment type="caution">
    <text evidence="2">The sequence shown here is derived from an EMBL/GenBank/DDBJ whole genome shotgun (WGS) entry which is preliminary data.</text>
</comment>
<dbReference type="AlphaFoldDB" id="A0A9D4V3H8"/>
<dbReference type="EMBL" id="JABFUD020000006">
    <property type="protein sequence ID" value="KAI5078282.1"/>
    <property type="molecule type" value="Genomic_DNA"/>
</dbReference>
<feature type="region of interest" description="Disordered" evidence="1">
    <location>
        <begin position="103"/>
        <end position="153"/>
    </location>
</feature>
<evidence type="ECO:0000313" key="2">
    <source>
        <dbReference type="EMBL" id="KAI5078282.1"/>
    </source>
</evidence>
<sequence length="153" mass="15893">MPHTPLDAALAASFVTTRCLPTPSRSAHRFLLTLQPLLHLLTRHPVTPLATPILLHIGLQPATLGLSQPANPCCFICRAPKTATIGCHLFPSNCSASTTVMATSSVMQPPRGSSPQLLASANPPTRVASPVVPQKPPPLAAASSPPTAARPPL</sequence>
<protein>
    <submittedName>
        <fullName evidence="2">Uncharacterized protein</fullName>
    </submittedName>
</protein>
<gene>
    <name evidence="2" type="ORF">GOP47_0005953</name>
</gene>
<organism evidence="2 3">
    <name type="scientific">Adiantum capillus-veneris</name>
    <name type="common">Maidenhair fern</name>
    <dbReference type="NCBI Taxonomy" id="13818"/>
    <lineage>
        <taxon>Eukaryota</taxon>
        <taxon>Viridiplantae</taxon>
        <taxon>Streptophyta</taxon>
        <taxon>Embryophyta</taxon>
        <taxon>Tracheophyta</taxon>
        <taxon>Polypodiopsida</taxon>
        <taxon>Polypodiidae</taxon>
        <taxon>Polypodiales</taxon>
        <taxon>Pteridineae</taxon>
        <taxon>Pteridaceae</taxon>
        <taxon>Vittarioideae</taxon>
        <taxon>Adiantum</taxon>
    </lineage>
</organism>
<proteinExistence type="predicted"/>
<feature type="compositionally biased region" description="Polar residues" evidence="1">
    <location>
        <begin position="111"/>
        <end position="123"/>
    </location>
</feature>